<name>A0A421CV85_9EURO</name>
<dbReference type="InterPro" id="IPR008030">
    <property type="entry name" value="NmrA-like"/>
</dbReference>
<organism evidence="4 5">
    <name type="scientific">Aspergillus turcosus</name>
    <dbReference type="NCBI Taxonomy" id="1245748"/>
    <lineage>
        <taxon>Eukaryota</taxon>
        <taxon>Fungi</taxon>
        <taxon>Dikarya</taxon>
        <taxon>Ascomycota</taxon>
        <taxon>Pezizomycotina</taxon>
        <taxon>Eurotiomycetes</taxon>
        <taxon>Eurotiomycetidae</taxon>
        <taxon>Eurotiales</taxon>
        <taxon>Aspergillaceae</taxon>
        <taxon>Aspergillus</taxon>
        <taxon>Aspergillus subgen. Fumigati</taxon>
    </lineage>
</organism>
<dbReference type="SUPFAM" id="SSF51735">
    <property type="entry name" value="NAD(P)-binding Rossmann-fold domains"/>
    <property type="match status" value="1"/>
</dbReference>
<dbReference type="GO" id="GO:0016491">
    <property type="term" value="F:oxidoreductase activity"/>
    <property type="evidence" value="ECO:0007669"/>
    <property type="project" value="UniProtKB-KW"/>
</dbReference>
<evidence type="ECO:0000259" key="3">
    <source>
        <dbReference type="Pfam" id="PF05368"/>
    </source>
</evidence>
<gene>
    <name evidence="4" type="ORF">CFD26_103194</name>
</gene>
<feature type="domain" description="NmrA-like" evidence="3">
    <location>
        <begin position="14"/>
        <end position="265"/>
    </location>
</feature>
<sequence length="312" mass="34299">MPKVAIAGGSSPTLGASILAALSTTPTNWTPIILSRQTTNPKPSPPGIETRYVDYTSHTSLVTALKDIDTVLSVVLIPGPESITYQLNLLNAAIDAGCRRFAPSEFALCEQAQAQVDLLKPKNVVWEAVKGKVEEGLIDAARFPCGMFMNYLGIGIGGEREKEARAGFAEGAFLVHLDAEPAYVVVPVREDGSAPRLTLTDIRDVGRFVAAALEMEEWGGRELGMAGDTVNFDELVRLCERYTGKKVEVRWVRMQQLEDRLKEISDEDVLKRMDCQIAMVCARDGSVVPGVLNEMCKVQPVKVEEFLHKHWR</sequence>
<dbReference type="Proteomes" id="UP000215289">
    <property type="component" value="Unassembled WGS sequence"/>
</dbReference>
<dbReference type="InterPro" id="IPR045312">
    <property type="entry name" value="PCBER-like"/>
</dbReference>
<evidence type="ECO:0000256" key="1">
    <source>
        <dbReference type="ARBA" id="ARBA00022857"/>
    </source>
</evidence>
<dbReference type="Gene3D" id="3.40.50.720">
    <property type="entry name" value="NAD(P)-binding Rossmann-like Domain"/>
    <property type="match status" value="1"/>
</dbReference>
<dbReference type="InterPro" id="IPR036291">
    <property type="entry name" value="NAD(P)-bd_dom_sf"/>
</dbReference>
<keyword evidence="1" id="KW-0521">NADP</keyword>
<dbReference type="Gene3D" id="3.90.25.10">
    <property type="entry name" value="UDP-galactose 4-epimerase, domain 1"/>
    <property type="match status" value="1"/>
</dbReference>
<protein>
    <recommendedName>
        <fullName evidence="3">NmrA-like domain-containing protein</fullName>
    </recommendedName>
</protein>
<dbReference type="PANTHER" id="PTHR47706">
    <property type="entry name" value="NMRA-LIKE FAMILY PROTEIN"/>
    <property type="match status" value="1"/>
</dbReference>
<accession>A0A421CV85</accession>
<dbReference type="CDD" id="cd05259">
    <property type="entry name" value="PCBER_SDR_a"/>
    <property type="match status" value="1"/>
</dbReference>
<keyword evidence="5" id="KW-1185">Reference proteome</keyword>
<reference evidence="4 5" key="1">
    <citation type="submission" date="2018-08" db="EMBL/GenBank/DDBJ databases">
        <title>Draft genome sequences of two Aspergillus turcosus clinical strains isolated from bronchoalveolar lavage fluid: one azole-susceptible and the other azole-resistant.</title>
        <authorList>
            <person name="Parent-Michaud M."/>
            <person name="Dufresne P.J."/>
            <person name="Fournier E."/>
            <person name="Martineau C."/>
            <person name="Moreira S."/>
            <person name="Perkins V."/>
            <person name="De Repentigny L."/>
            <person name="Dufresne S.F."/>
        </authorList>
    </citation>
    <scope>NUCLEOTIDE SEQUENCE [LARGE SCALE GENOMIC DNA]</scope>
    <source>
        <strain evidence="4">HMR AF 1038</strain>
    </source>
</reference>
<dbReference type="InterPro" id="IPR051609">
    <property type="entry name" value="NmrA/Isoflavone_reductase-like"/>
</dbReference>
<keyword evidence="2" id="KW-0560">Oxidoreductase</keyword>
<evidence type="ECO:0000313" key="4">
    <source>
        <dbReference type="EMBL" id="RLL93680.1"/>
    </source>
</evidence>
<dbReference type="PANTHER" id="PTHR47706:SF2">
    <property type="entry name" value="ISOFLAVONE REDUCTASE FAMILY PROTEIN (AFU_ORTHOLOGUE AFUA_2G05290)"/>
    <property type="match status" value="1"/>
</dbReference>
<dbReference type="OrthoDB" id="10000533at2759"/>
<dbReference type="Pfam" id="PF05368">
    <property type="entry name" value="NmrA"/>
    <property type="match status" value="1"/>
</dbReference>
<proteinExistence type="predicted"/>
<dbReference type="EMBL" id="NIDN02000278">
    <property type="protein sequence ID" value="RLL93680.1"/>
    <property type="molecule type" value="Genomic_DNA"/>
</dbReference>
<evidence type="ECO:0000256" key="2">
    <source>
        <dbReference type="ARBA" id="ARBA00023002"/>
    </source>
</evidence>
<evidence type="ECO:0000313" key="5">
    <source>
        <dbReference type="Proteomes" id="UP000215289"/>
    </source>
</evidence>
<comment type="caution">
    <text evidence="4">The sequence shown here is derived from an EMBL/GenBank/DDBJ whole genome shotgun (WGS) entry which is preliminary data.</text>
</comment>
<dbReference type="AlphaFoldDB" id="A0A421CV85"/>